<dbReference type="AlphaFoldDB" id="A0A850Q2V7"/>
<dbReference type="Gene3D" id="3.40.30.10">
    <property type="entry name" value="Glutaredoxin"/>
    <property type="match status" value="1"/>
</dbReference>
<evidence type="ECO:0000313" key="4">
    <source>
        <dbReference type="Proteomes" id="UP000592216"/>
    </source>
</evidence>
<dbReference type="Proteomes" id="UP000592216">
    <property type="component" value="Unassembled WGS sequence"/>
</dbReference>
<dbReference type="Pfam" id="PF03960">
    <property type="entry name" value="ArsC"/>
    <property type="match status" value="1"/>
</dbReference>
<name>A0A850Q2V7_9RHOB</name>
<reference evidence="3 4" key="1">
    <citation type="submission" date="2020-04" db="EMBL/GenBank/DDBJ databases">
        <title>Donghicola sp., a member of the Rhodobacteraceae family isolated from mangrove forest in Thailand.</title>
        <authorList>
            <person name="Charoenyingcharoen P."/>
            <person name="Yukphan P."/>
        </authorList>
    </citation>
    <scope>NUCLEOTIDE SEQUENCE [LARGE SCALE GENOMIC DNA]</scope>
    <source>
        <strain evidence="3 4">B5-SW-15</strain>
    </source>
</reference>
<dbReference type="PANTHER" id="PTHR30041:SF8">
    <property type="entry name" value="PROTEIN YFFB"/>
    <property type="match status" value="1"/>
</dbReference>
<proteinExistence type="inferred from homology"/>
<dbReference type="PROSITE" id="PS51353">
    <property type="entry name" value="ARSC"/>
    <property type="match status" value="1"/>
</dbReference>
<comment type="similarity">
    <text evidence="1 2">Belongs to the ArsC family.</text>
</comment>
<dbReference type="SUPFAM" id="SSF52833">
    <property type="entry name" value="Thioredoxin-like"/>
    <property type="match status" value="1"/>
</dbReference>
<comment type="caution">
    <text evidence="3">The sequence shown here is derived from an EMBL/GenBank/DDBJ whole genome shotgun (WGS) entry which is preliminary data.</text>
</comment>
<accession>A0A850Q2V7</accession>
<dbReference type="PANTHER" id="PTHR30041">
    <property type="entry name" value="ARSENATE REDUCTASE"/>
    <property type="match status" value="1"/>
</dbReference>
<dbReference type="InterPro" id="IPR006660">
    <property type="entry name" value="Arsenate_reductase-like"/>
</dbReference>
<dbReference type="InterPro" id="IPR036249">
    <property type="entry name" value="Thioredoxin-like_sf"/>
</dbReference>
<sequence length="103" mass="11491">MNLYGLKTCDTCRKAAKALPDANYIDVRKDGVPAEVLSAAYDVFGDKLVNKSSTTWRGLDEAERARPALELLAEHPTLMKRPLITRDGQMWLGWTKDVQAELA</sequence>
<dbReference type="RefSeq" id="WP_177157437.1">
    <property type="nucleotide sequence ID" value="NZ_JABCJE010000003.1"/>
</dbReference>
<organism evidence="3 4">
    <name type="scientific">Donghicola mangrovi</name>
    <dbReference type="NCBI Taxonomy" id="2729614"/>
    <lineage>
        <taxon>Bacteria</taxon>
        <taxon>Pseudomonadati</taxon>
        <taxon>Pseudomonadota</taxon>
        <taxon>Alphaproteobacteria</taxon>
        <taxon>Rhodobacterales</taxon>
        <taxon>Roseobacteraceae</taxon>
        <taxon>Donghicola</taxon>
    </lineage>
</organism>
<evidence type="ECO:0000256" key="1">
    <source>
        <dbReference type="ARBA" id="ARBA00007198"/>
    </source>
</evidence>
<dbReference type="EMBL" id="JABCJE010000003">
    <property type="protein sequence ID" value="NVO23436.1"/>
    <property type="molecule type" value="Genomic_DNA"/>
</dbReference>
<evidence type="ECO:0000256" key="2">
    <source>
        <dbReference type="PROSITE-ProRule" id="PRU01282"/>
    </source>
</evidence>
<gene>
    <name evidence="3" type="ORF">HJ536_08710</name>
</gene>
<protein>
    <submittedName>
        <fullName evidence="3">Arsenate reductase</fullName>
    </submittedName>
</protein>
<evidence type="ECO:0000313" key="3">
    <source>
        <dbReference type="EMBL" id="NVO23436.1"/>
    </source>
</evidence>